<protein>
    <submittedName>
        <fullName evidence="2">Uncharacterized protein</fullName>
    </submittedName>
</protein>
<evidence type="ECO:0000313" key="3">
    <source>
        <dbReference type="Proteomes" id="UP000499080"/>
    </source>
</evidence>
<sequence>MGPKEKTKKPKKGRNEKIGTHRPKHRHDLCRYTHQENTITTIKQSSKKNNQTPARTINWNCNGKNQSIKQSGEKTINQAKITDIETSSGTHPRLQQTHRQQITLTTLTTSTNNQSRKAPKTV</sequence>
<feature type="region of interest" description="Disordered" evidence="1">
    <location>
        <begin position="43"/>
        <end position="67"/>
    </location>
</feature>
<feature type="compositionally biased region" description="Basic residues" evidence="1">
    <location>
        <begin position="1"/>
        <end position="12"/>
    </location>
</feature>
<evidence type="ECO:0000256" key="1">
    <source>
        <dbReference type="SAM" id="MobiDB-lite"/>
    </source>
</evidence>
<accession>A0A4Y2C192</accession>
<evidence type="ECO:0000313" key="2">
    <source>
        <dbReference type="EMBL" id="GBL97134.1"/>
    </source>
</evidence>
<dbReference type="Proteomes" id="UP000499080">
    <property type="component" value="Unassembled WGS sequence"/>
</dbReference>
<reference evidence="2 3" key="1">
    <citation type="journal article" date="2019" name="Sci. Rep.">
        <title>Orb-weaving spider Araneus ventricosus genome elucidates the spidroin gene catalogue.</title>
        <authorList>
            <person name="Kono N."/>
            <person name="Nakamura H."/>
            <person name="Ohtoshi R."/>
            <person name="Moran D.A.P."/>
            <person name="Shinohara A."/>
            <person name="Yoshida Y."/>
            <person name="Fujiwara M."/>
            <person name="Mori M."/>
            <person name="Tomita M."/>
            <person name="Arakawa K."/>
        </authorList>
    </citation>
    <scope>NUCLEOTIDE SEQUENCE [LARGE SCALE GENOMIC DNA]</scope>
</reference>
<comment type="caution">
    <text evidence="2">The sequence shown here is derived from an EMBL/GenBank/DDBJ whole genome shotgun (WGS) entry which is preliminary data.</text>
</comment>
<organism evidence="2 3">
    <name type="scientific">Araneus ventricosus</name>
    <name type="common">Orbweaver spider</name>
    <name type="synonym">Epeira ventricosa</name>
    <dbReference type="NCBI Taxonomy" id="182803"/>
    <lineage>
        <taxon>Eukaryota</taxon>
        <taxon>Metazoa</taxon>
        <taxon>Ecdysozoa</taxon>
        <taxon>Arthropoda</taxon>
        <taxon>Chelicerata</taxon>
        <taxon>Arachnida</taxon>
        <taxon>Araneae</taxon>
        <taxon>Araneomorphae</taxon>
        <taxon>Entelegynae</taxon>
        <taxon>Araneoidea</taxon>
        <taxon>Araneidae</taxon>
        <taxon>Araneus</taxon>
    </lineage>
</organism>
<name>A0A4Y2C192_ARAVE</name>
<dbReference type="EMBL" id="BGPR01000127">
    <property type="protein sequence ID" value="GBL97134.1"/>
    <property type="molecule type" value="Genomic_DNA"/>
</dbReference>
<gene>
    <name evidence="2" type="ORF">AVEN_144583_1</name>
</gene>
<dbReference type="AlphaFoldDB" id="A0A4Y2C192"/>
<proteinExistence type="predicted"/>
<feature type="region of interest" description="Disordered" evidence="1">
    <location>
        <begin position="1"/>
        <end position="25"/>
    </location>
</feature>
<keyword evidence="3" id="KW-1185">Reference proteome</keyword>